<accession>A0ACC0W112</accession>
<reference evidence="1 2" key="1">
    <citation type="journal article" date="2022" name="bioRxiv">
        <title>The genome of the oomycete Peronosclerospora sorghi, a cosmopolitan pathogen of maize and sorghum, is inflated with dispersed pseudogenes.</title>
        <authorList>
            <person name="Fletcher K."/>
            <person name="Martin F."/>
            <person name="Isakeit T."/>
            <person name="Cavanaugh K."/>
            <person name="Magill C."/>
            <person name="Michelmore R."/>
        </authorList>
    </citation>
    <scope>NUCLEOTIDE SEQUENCE [LARGE SCALE GENOMIC DNA]</scope>
    <source>
        <strain evidence="1">P6</strain>
    </source>
</reference>
<evidence type="ECO:0000313" key="1">
    <source>
        <dbReference type="EMBL" id="KAI9912442.1"/>
    </source>
</evidence>
<sequence length="505" mass="56580">MNELSFREGSYRNGSVLKFRGVVRDVLDPEFVRLEGPAPSLVERVRLRVTLFPHSSDWAKRAYCATSELAPPTQTQRHTTHGPEHDQATRRQPQAVNVYVYDGQYGETRLDAFKVNEAFEFVGIWDSVGAESDGNDDSVGDGIRPNELEDLHPVDAVPRSDIVVHCCNVRSLDNLHHVRPHESREFYVQILENNGSRTKFCHEEWTIRGQKGNVMGMRHQLVQYLTEALCGDTLAAEYVLLSLLSHVYSRADASTPLGNLSLNLALDKSLTVAQQANVVARVEQAILSLMPMVARVDLSLTQLNSTNFMPHKDYERGMLVSGVLQVANGTTILADETALTAGELNEQGVKNIAALQSLMEKMLLPYDFKYFTMDFPQDVAVVTLSGGKSVLPATVVVPVIVTTDPTAEMQVPEDSMLDCFRVYLSVMRSFAVTIGNQEAEMAEKHYLDCRKSQRRVALEDLHRWLRLARLVALSRGDGRITKNSWDAMLTLETERFARLLTQDSE</sequence>
<comment type="caution">
    <text evidence="1">The sequence shown here is derived from an EMBL/GenBank/DDBJ whole genome shotgun (WGS) entry which is preliminary data.</text>
</comment>
<organism evidence="1 2">
    <name type="scientific">Peronosclerospora sorghi</name>
    <dbReference type="NCBI Taxonomy" id="230839"/>
    <lineage>
        <taxon>Eukaryota</taxon>
        <taxon>Sar</taxon>
        <taxon>Stramenopiles</taxon>
        <taxon>Oomycota</taxon>
        <taxon>Peronosporomycetes</taxon>
        <taxon>Peronosporales</taxon>
        <taxon>Peronosporaceae</taxon>
        <taxon>Peronosclerospora</taxon>
    </lineage>
</organism>
<gene>
    <name evidence="1" type="ORF">PsorP6_006534</name>
</gene>
<name>A0ACC0W112_9STRA</name>
<dbReference type="EMBL" id="CM047583">
    <property type="protein sequence ID" value="KAI9912442.1"/>
    <property type="molecule type" value="Genomic_DNA"/>
</dbReference>
<proteinExistence type="predicted"/>
<protein>
    <submittedName>
        <fullName evidence="1">Uncharacterized protein</fullName>
    </submittedName>
</protein>
<evidence type="ECO:0000313" key="2">
    <source>
        <dbReference type="Proteomes" id="UP001163321"/>
    </source>
</evidence>
<keyword evidence="2" id="KW-1185">Reference proteome</keyword>
<dbReference type="Proteomes" id="UP001163321">
    <property type="component" value="Chromosome 4"/>
</dbReference>